<reference evidence="2 3" key="1">
    <citation type="submission" date="2024-05" db="EMBL/GenBank/DDBJ databases">
        <authorList>
            <person name="Wallberg A."/>
        </authorList>
    </citation>
    <scope>NUCLEOTIDE SEQUENCE [LARGE SCALE GENOMIC DNA]</scope>
</reference>
<dbReference type="AlphaFoldDB" id="A0AAV2RZN9"/>
<dbReference type="Proteomes" id="UP001497623">
    <property type="component" value="Unassembled WGS sequence"/>
</dbReference>
<name>A0AAV2RZN9_MEGNR</name>
<feature type="signal peptide" evidence="1">
    <location>
        <begin position="1"/>
        <end position="23"/>
    </location>
</feature>
<evidence type="ECO:0000313" key="3">
    <source>
        <dbReference type="Proteomes" id="UP001497623"/>
    </source>
</evidence>
<keyword evidence="1" id="KW-0732">Signal</keyword>
<feature type="chain" id="PRO_5043886930" evidence="1">
    <location>
        <begin position="24"/>
        <end position="229"/>
    </location>
</feature>
<evidence type="ECO:0000313" key="2">
    <source>
        <dbReference type="EMBL" id="CAL4144817.1"/>
    </source>
</evidence>
<protein>
    <submittedName>
        <fullName evidence="2">Uncharacterized protein</fullName>
    </submittedName>
</protein>
<proteinExistence type="predicted"/>
<keyword evidence="3" id="KW-1185">Reference proteome</keyword>
<evidence type="ECO:0000256" key="1">
    <source>
        <dbReference type="SAM" id="SignalP"/>
    </source>
</evidence>
<dbReference type="EMBL" id="CAXKWB010034482">
    <property type="protein sequence ID" value="CAL4144817.1"/>
    <property type="molecule type" value="Genomic_DNA"/>
</dbReference>
<organism evidence="2 3">
    <name type="scientific">Meganyctiphanes norvegica</name>
    <name type="common">Northern krill</name>
    <name type="synonym">Thysanopoda norvegica</name>
    <dbReference type="NCBI Taxonomy" id="48144"/>
    <lineage>
        <taxon>Eukaryota</taxon>
        <taxon>Metazoa</taxon>
        <taxon>Ecdysozoa</taxon>
        <taxon>Arthropoda</taxon>
        <taxon>Crustacea</taxon>
        <taxon>Multicrustacea</taxon>
        <taxon>Malacostraca</taxon>
        <taxon>Eumalacostraca</taxon>
        <taxon>Eucarida</taxon>
        <taxon>Euphausiacea</taxon>
        <taxon>Euphausiidae</taxon>
        <taxon>Meganyctiphanes</taxon>
    </lineage>
</organism>
<gene>
    <name evidence="2" type="ORF">MNOR_LOCUS29560</name>
</gene>
<accession>A0AAV2RZN9</accession>
<comment type="caution">
    <text evidence="2">The sequence shown here is derived from an EMBL/GenBank/DDBJ whole genome shotgun (WGS) entry which is preliminary data.</text>
</comment>
<sequence>MIKLMSAVVTLLLLLATIANAKGKNDDNVYQVEDGVAEMDDLDDLDELDDLDDLDESDDLEYQEGLRYEERARPSRFPFCERSRRSGWGGKCSIFTQQLVGYRCDYIWNNTYNPDGDRELCYNNEQACCVDCKVAKQTQLCKKRVTRTSHARGYCCPHEMKVGELTSGCNCCKVCKRKPFCRRNGGYCVTKLDPVYSAAKCIHNGWRIKKRACRGWGCWCCLPPIKHDA</sequence>